<dbReference type="RefSeq" id="WP_090119725.1">
    <property type="nucleotide sequence ID" value="NZ_FNNJ01000001.1"/>
</dbReference>
<proteinExistence type="predicted"/>
<evidence type="ECO:0000313" key="1">
    <source>
        <dbReference type="EMBL" id="SDW42413.1"/>
    </source>
</evidence>
<protein>
    <submittedName>
        <fullName evidence="1">Protein involved in gliding motility GldB</fullName>
    </submittedName>
</protein>
<evidence type="ECO:0000313" key="2">
    <source>
        <dbReference type="Proteomes" id="UP000199595"/>
    </source>
</evidence>
<keyword evidence="2" id="KW-1185">Reference proteome</keyword>
<dbReference type="PROSITE" id="PS51257">
    <property type="entry name" value="PROKAR_LIPOPROTEIN"/>
    <property type="match status" value="1"/>
</dbReference>
<dbReference type="InterPro" id="IPR019853">
    <property type="entry name" value="GldB-like"/>
</dbReference>
<dbReference type="Proteomes" id="UP000199595">
    <property type="component" value="Unassembled WGS sequence"/>
</dbReference>
<sequence>MNKFLAVIIILFFAISCQDKESKAIDVSNINATAKVVRFDQLFYNASSENLNEVKKRFPYLFPAQNNDSIWLNKIKNEQELFQQVSNKFNNFSSEQKELEQLFKHIKHYQPSFNEPKTITLITNLDYQNKIIYADSLLLVSLDMYLGSENKVYNDFPKYLSKNYNKSRLVIDVAESIASNYLIKERNREFITAIINEGKKMFLIDSYLPNKTDFEKIGYTQNEFEWAETNEAMIWKYFIENKLLFSTKTDLNERFIANAPFSKFYIDIDKESPGRIGVYLGWQIVKAFSKNNNVTLHQLLETNANEIFKKSKYKPKK</sequence>
<organism evidence="1 2">
    <name type="scientific">Lutibacter oricola</name>
    <dbReference type="NCBI Taxonomy" id="762486"/>
    <lineage>
        <taxon>Bacteria</taxon>
        <taxon>Pseudomonadati</taxon>
        <taxon>Bacteroidota</taxon>
        <taxon>Flavobacteriia</taxon>
        <taxon>Flavobacteriales</taxon>
        <taxon>Flavobacteriaceae</taxon>
        <taxon>Lutibacter</taxon>
    </lineage>
</organism>
<dbReference type="STRING" id="762486.SAMN05444411_101688"/>
<gene>
    <name evidence="1" type="ORF">SAMN05444411_101688</name>
</gene>
<dbReference type="EMBL" id="FNNJ01000001">
    <property type="protein sequence ID" value="SDW42413.1"/>
    <property type="molecule type" value="Genomic_DNA"/>
</dbReference>
<dbReference type="AlphaFoldDB" id="A0A1H2TEN1"/>
<reference evidence="2" key="1">
    <citation type="submission" date="2016-10" db="EMBL/GenBank/DDBJ databases">
        <authorList>
            <person name="Varghese N."/>
            <person name="Submissions S."/>
        </authorList>
    </citation>
    <scope>NUCLEOTIDE SEQUENCE [LARGE SCALE GENOMIC DNA]</scope>
    <source>
        <strain evidence="2">DSM 24956</strain>
    </source>
</reference>
<dbReference type="OrthoDB" id="976022at2"/>
<dbReference type="NCBIfam" id="TIGR03514">
    <property type="entry name" value="GldB_lipo"/>
    <property type="match status" value="1"/>
</dbReference>
<accession>A0A1H2TEN1</accession>
<name>A0A1H2TEN1_9FLAO</name>
<dbReference type="Pfam" id="PF25594">
    <property type="entry name" value="GldB_lipo"/>
    <property type="match status" value="1"/>
</dbReference>